<keyword evidence="6" id="KW-1185">Reference proteome</keyword>
<feature type="compositionally biased region" description="Basic and acidic residues" evidence="4">
    <location>
        <begin position="114"/>
        <end position="123"/>
    </location>
</feature>
<evidence type="ECO:0000313" key="5">
    <source>
        <dbReference type="EMBL" id="KAF8481261.1"/>
    </source>
</evidence>
<dbReference type="GO" id="GO:0031965">
    <property type="term" value="C:nuclear membrane"/>
    <property type="evidence" value="ECO:0007669"/>
    <property type="project" value="TreeGrafter"/>
</dbReference>
<comment type="caution">
    <text evidence="5">The sequence shown here is derived from an EMBL/GenBank/DDBJ whole genome shotgun (WGS) entry which is preliminary data.</text>
</comment>
<keyword evidence="3" id="KW-0813">Transport</keyword>
<dbReference type="Pfam" id="PF08559">
    <property type="entry name" value="Cut8"/>
    <property type="match status" value="1"/>
</dbReference>
<evidence type="ECO:0000256" key="2">
    <source>
        <dbReference type="ARBA" id="ARBA00023242"/>
    </source>
</evidence>
<dbReference type="AlphaFoldDB" id="A0A9P5MXX2"/>
<evidence type="ECO:0000256" key="4">
    <source>
        <dbReference type="SAM" id="MobiDB-lite"/>
    </source>
</evidence>
<reference evidence="5" key="2">
    <citation type="journal article" date="2020" name="Nat. Commun.">
        <title>Large-scale genome sequencing of mycorrhizal fungi provides insights into the early evolution of symbiotic traits.</title>
        <authorList>
            <person name="Miyauchi S."/>
            <person name="Kiss E."/>
            <person name="Kuo A."/>
            <person name="Drula E."/>
            <person name="Kohler A."/>
            <person name="Sanchez-Garcia M."/>
            <person name="Morin E."/>
            <person name="Andreopoulos B."/>
            <person name="Barry K.W."/>
            <person name="Bonito G."/>
            <person name="Buee M."/>
            <person name="Carver A."/>
            <person name="Chen C."/>
            <person name="Cichocki N."/>
            <person name="Clum A."/>
            <person name="Culley D."/>
            <person name="Crous P.W."/>
            <person name="Fauchery L."/>
            <person name="Girlanda M."/>
            <person name="Hayes R.D."/>
            <person name="Keri Z."/>
            <person name="LaButti K."/>
            <person name="Lipzen A."/>
            <person name="Lombard V."/>
            <person name="Magnuson J."/>
            <person name="Maillard F."/>
            <person name="Murat C."/>
            <person name="Nolan M."/>
            <person name="Ohm R.A."/>
            <person name="Pangilinan J."/>
            <person name="Pereira M.F."/>
            <person name="Perotto S."/>
            <person name="Peter M."/>
            <person name="Pfister S."/>
            <person name="Riley R."/>
            <person name="Sitrit Y."/>
            <person name="Stielow J.B."/>
            <person name="Szollosi G."/>
            <person name="Zifcakova L."/>
            <person name="Stursova M."/>
            <person name="Spatafora J.W."/>
            <person name="Tedersoo L."/>
            <person name="Vaario L.M."/>
            <person name="Yamada A."/>
            <person name="Yan M."/>
            <person name="Wang P."/>
            <person name="Xu J."/>
            <person name="Bruns T."/>
            <person name="Baldrian P."/>
            <person name="Vilgalys R."/>
            <person name="Dunand C."/>
            <person name="Henrissat B."/>
            <person name="Grigoriev I.V."/>
            <person name="Hibbett D."/>
            <person name="Nagy L.G."/>
            <person name="Martin F.M."/>
        </authorList>
    </citation>
    <scope>NUCLEOTIDE SEQUENCE</scope>
    <source>
        <strain evidence="5">Prilba</strain>
    </source>
</reference>
<evidence type="ECO:0000256" key="1">
    <source>
        <dbReference type="ARBA" id="ARBA00006199"/>
    </source>
</evidence>
<dbReference type="GO" id="GO:0071630">
    <property type="term" value="P:nuclear protein quality control by the ubiquitin-proteasome system"/>
    <property type="evidence" value="ECO:0007669"/>
    <property type="project" value="UniProtKB-UniRule"/>
</dbReference>
<dbReference type="InterPro" id="IPR013868">
    <property type="entry name" value="Cut8/Sts1_fam"/>
</dbReference>
<feature type="region of interest" description="Disordered" evidence="4">
    <location>
        <begin position="63"/>
        <end position="124"/>
    </location>
</feature>
<comment type="subunit">
    <text evidence="3">Binds the proteasome.</text>
</comment>
<dbReference type="PANTHER" id="PTHR28032:SF1">
    <property type="entry name" value="FI02826P"/>
    <property type="match status" value="1"/>
</dbReference>
<reference evidence="5" key="1">
    <citation type="submission" date="2019-10" db="EMBL/GenBank/DDBJ databases">
        <authorList>
            <consortium name="DOE Joint Genome Institute"/>
            <person name="Kuo A."/>
            <person name="Miyauchi S."/>
            <person name="Kiss E."/>
            <person name="Drula E."/>
            <person name="Kohler A."/>
            <person name="Sanchez-Garcia M."/>
            <person name="Andreopoulos B."/>
            <person name="Barry K.W."/>
            <person name="Bonito G."/>
            <person name="Buee M."/>
            <person name="Carver A."/>
            <person name="Chen C."/>
            <person name="Cichocki N."/>
            <person name="Clum A."/>
            <person name="Culley D."/>
            <person name="Crous P.W."/>
            <person name="Fauchery L."/>
            <person name="Girlanda M."/>
            <person name="Hayes R."/>
            <person name="Keri Z."/>
            <person name="LaButti K."/>
            <person name="Lipzen A."/>
            <person name="Lombard V."/>
            <person name="Magnuson J."/>
            <person name="Maillard F."/>
            <person name="Morin E."/>
            <person name="Murat C."/>
            <person name="Nolan M."/>
            <person name="Ohm R."/>
            <person name="Pangilinan J."/>
            <person name="Pereira M."/>
            <person name="Perotto S."/>
            <person name="Peter M."/>
            <person name="Riley R."/>
            <person name="Sitrit Y."/>
            <person name="Stielow B."/>
            <person name="Szollosi G."/>
            <person name="Zifcakova L."/>
            <person name="Stursova M."/>
            <person name="Spatafora J.W."/>
            <person name="Tedersoo L."/>
            <person name="Vaario L.-M."/>
            <person name="Yamada A."/>
            <person name="Yan M."/>
            <person name="Wang P."/>
            <person name="Xu J."/>
            <person name="Bruns T."/>
            <person name="Baldrian P."/>
            <person name="Vilgalys R."/>
            <person name="Henrissat B."/>
            <person name="Grigoriev I.V."/>
            <person name="Hibbett D."/>
            <person name="Nagy L.G."/>
            <person name="Martin F.M."/>
        </authorList>
    </citation>
    <scope>NUCLEOTIDE SEQUENCE</scope>
    <source>
        <strain evidence="5">Prilba</strain>
    </source>
</reference>
<dbReference type="GO" id="GO:0005737">
    <property type="term" value="C:cytoplasm"/>
    <property type="evidence" value="ECO:0007669"/>
    <property type="project" value="UniProtKB-SubCell"/>
</dbReference>
<protein>
    <recommendedName>
        <fullName evidence="3">Tethering factor for nuclear proteasome STS1</fullName>
    </recommendedName>
</protein>
<comment type="similarity">
    <text evidence="1 3">Belongs to the cut8/STS1 family.</text>
</comment>
<dbReference type="Proteomes" id="UP000759537">
    <property type="component" value="Unassembled WGS sequence"/>
</dbReference>
<dbReference type="GO" id="GO:0070628">
    <property type="term" value="F:proteasome binding"/>
    <property type="evidence" value="ECO:0007669"/>
    <property type="project" value="TreeGrafter"/>
</dbReference>
<evidence type="ECO:0000313" key="6">
    <source>
        <dbReference type="Proteomes" id="UP000759537"/>
    </source>
</evidence>
<comment type="function">
    <text evidence="3">Involved in ubiquitin-mediated protein degradation. Regulatory factor in the ubiquitin/proteasome pathway that controls the turnover of proteasome substrates. Targets proteasomes to the nucleus and facilitates the degradation of nuclear proteins.</text>
</comment>
<dbReference type="EMBL" id="WHVB01000007">
    <property type="protein sequence ID" value="KAF8481261.1"/>
    <property type="molecule type" value="Genomic_DNA"/>
</dbReference>
<dbReference type="Gene3D" id="1.20.58.1590">
    <property type="entry name" value="Tethering factor for nuclear proteasome Cut8/Sts1"/>
    <property type="match status" value="1"/>
</dbReference>
<comment type="subcellular location">
    <subcellularLocation>
        <location evidence="3">Cytoplasm</location>
    </subcellularLocation>
    <subcellularLocation>
        <location evidence="3">Nucleus</location>
    </subcellularLocation>
</comment>
<gene>
    <name evidence="5" type="ORF">DFH94DRAFT_739036</name>
</gene>
<dbReference type="OrthoDB" id="10061064at2759"/>
<accession>A0A9P5MXX2</accession>
<keyword evidence="2 3" id="KW-0539">Nucleus</keyword>
<name>A0A9P5MXX2_9AGAM</name>
<dbReference type="GO" id="GO:0031144">
    <property type="term" value="P:proteasome localization"/>
    <property type="evidence" value="ECO:0007669"/>
    <property type="project" value="UniProtKB-UniRule"/>
</dbReference>
<keyword evidence="3" id="KW-0963">Cytoplasm</keyword>
<organism evidence="5 6">
    <name type="scientific">Russula ochroleuca</name>
    <dbReference type="NCBI Taxonomy" id="152965"/>
    <lineage>
        <taxon>Eukaryota</taxon>
        <taxon>Fungi</taxon>
        <taxon>Dikarya</taxon>
        <taxon>Basidiomycota</taxon>
        <taxon>Agaricomycotina</taxon>
        <taxon>Agaricomycetes</taxon>
        <taxon>Russulales</taxon>
        <taxon>Russulaceae</taxon>
        <taxon>Russula</taxon>
    </lineage>
</organism>
<sequence>MANVVQPHPQIDFHSSSLGHPPQILGLGLSMSSSLVGLSPHPHSNVVQPFPSAINPSRALKRRFEQDDEQADQSFSNGSGARDVAMERSPTPERPKRAPPKRARNNSTFAQEPKGGRMPKELPHSGVENQDVDVGVLLASLPTQSLLPLLNSLIQSQPTLKPVILSLIPRPSLDTALQALSQSAKRLRDAYPYSNHPPSQISLSSALGFGFGSNPVSRPTSHSHSSSSLGFGSHVPLQTFGVSSSTSSDTAGGMREEYIVSRLRPHINDFVASFQSYLPYFSQRTINLNPHSSETSHPPRRDRCPPTETFLFLQSLISHILAQPSLTQATLVPLILSRLLEEWKVWVEHVDEVVNRQAGMFGGETVRGWERVLDEFADVKGNGLEALREIRDSWIAKVGWLVGRVGQTMMED</sequence>
<keyword evidence="3" id="KW-0653">Protein transport</keyword>
<feature type="compositionally biased region" description="Basic and acidic residues" evidence="4">
    <location>
        <begin position="84"/>
        <end position="96"/>
    </location>
</feature>
<evidence type="ECO:0000256" key="3">
    <source>
        <dbReference type="RuleBase" id="RU368013"/>
    </source>
</evidence>
<proteinExistence type="inferred from homology"/>
<dbReference type="InterPro" id="IPR038422">
    <property type="entry name" value="Cut8/Sts1_sf"/>
</dbReference>
<dbReference type="PANTHER" id="PTHR28032">
    <property type="entry name" value="FI02826P"/>
    <property type="match status" value="1"/>
</dbReference>
<dbReference type="GO" id="GO:0015031">
    <property type="term" value="P:protein transport"/>
    <property type="evidence" value="ECO:0007669"/>
    <property type="project" value="UniProtKB-UniRule"/>
</dbReference>